<organism evidence="6">
    <name type="scientific">Streptomyces violaceoruber</name>
    <dbReference type="NCBI Taxonomy" id="1935"/>
    <lineage>
        <taxon>Bacteria</taxon>
        <taxon>Bacillati</taxon>
        <taxon>Actinomycetota</taxon>
        <taxon>Actinomycetes</taxon>
        <taxon>Kitasatosporales</taxon>
        <taxon>Streptomycetaceae</taxon>
        <taxon>Streptomyces</taxon>
        <taxon>Streptomyces violaceoruber group</taxon>
    </lineage>
</organism>
<dbReference type="GO" id="GO:0003677">
    <property type="term" value="F:DNA binding"/>
    <property type="evidence" value="ECO:0007669"/>
    <property type="project" value="UniProtKB-KW"/>
</dbReference>
<gene>
    <name evidence="6" type="primary">ken11</name>
</gene>
<dbReference type="Pfam" id="PF01638">
    <property type="entry name" value="HxlR"/>
    <property type="match status" value="1"/>
</dbReference>
<evidence type="ECO:0000256" key="4">
    <source>
        <dbReference type="SAM" id="MobiDB-lite"/>
    </source>
</evidence>
<dbReference type="InterPro" id="IPR036388">
    <property type="entry name" value="WH-like_DNA-bd_sf"/>
</dbReference>
<dbReference type="AlphaFoldDB" id="C0Z463"/>
<keyword evidence="3" id="KW-0804">Transcription</keyword>
<dbReference type="Gene3D" id="1.10.10.10">
    <property type="entry name" value="Winged helix-like DNA-binding domain superfamily/Winged helix DNA-binding domain"/>
    <property type="match status" value="1"/>
</dbReference>
<proteinExistence type="predicted"/>
<keyword evidence="2" id="KW-0238">DNA-binding</keyword>
<accession>C0Z463</accession>
<sequence>MGAQGELSTDAVDDLDAGGPEGFRSGDPEQDMEACREVHEILGLVGDRWSLPVMGQLLDRPLRFGELQRATRGISQRMLTFTLRRLERDGLISRTVHPSVPPRVEYALTPLGAALLRPAAELGRWAFTHRHEIQTNQRDYDERCGG</sequence>
<evidence type="ECO:0000256" key="3">
    <source>
        <dbReference type="ARBA" id="ARBA00023163"/>
    </source>
</evidence>
<keyword evidence="1" id="KW-0805">Transcription regulation</keyword>
<dbReference type="InterPro" id="IPR036390">
    <property type="entry name" value="WH_DNA-bd_sf"/>
</dbReference>
<protein>
    <submittedName>
        <fullName evidence="6">Transcriptional regulator</fullName>
    </submittedName>
</protein>
<dbReference type="PANTHER" id="PTHR33204:SF39">
    <property type="entry name" value="TRANSCRIPTIONAL REGULATORY PROTEIN"/>
    <property type="match status" value="1"/>
</dbReference>
<reference evidence="6" key="1">
    <citation type="submission" date="2008-05" db="EMBL/GenBank/DDBJ databases">
        <title>A type I/type III polyketide synthase hybrid biosynthetic pathway for the structurally unique ansa compound kendomycin.</title>
        <authorList>
            <person name="Wenzel S.C."/>
            <person name="Bode H.B."/>
            <person name="Kochems I."/>
            <person name="Mueller R."/>
        </authorList>
    </citation>
    <scope>NUCLEOTIDE SEQUENCE</scope>
    <source>
        <strain evidence="6">3844-33C</strain>
    </source>
</reference>
<dbReference type="InterPro" id="IPR002577">
    <property type="entry name" value="HTH_HxlR"/>
</dbReference>
<evidence type="ECO:0000256" key="1">
    <source>
        <dbReference type="ARBA" id="ARBA00023015"/>
    </source>
</evidence>
<evidence type="ECO:0000313" key="6">
    <source>
        <dbReference type="EMBL" id="CAQ52612.1"/>
    </source>
</evidence>
<evidence type="ECO:0000256" key="2">
    <source>
        <dbReference type="ARBA" id="ARBA00023125"/>
    </source>
</evidence>
<feature type="domain" description="HTH hxlR-type" evidence="5">
    <location>
        <begin position="35"/>
        <end position="134"/>
    </location>
</feature>
<feature type="region of interest" description="Disordered" evidence="4">
    <location>
        <begin position="1"/>
        <end position="31"/>
    </location>
</feature>
<dbReference type="PANTHER" id="PTHR33204">
    <property type="entry name" value="TRANSCRIPTIONAL REGULATOR, MARR FAMILY"/>
    <property type="match status" value="1"/>
</dbReference>
<dbReference type="EMBL" id="AM992894">
    <property type="protein sequence ID" value="CAQ52612.1"/>
    <property type="molecule type" value="Genomic_DNA"/>
</dbReference>
<dbReference type="PROSITE" id="PS51118">
    <property type="entry name" value="HTH_HXLR"/>
    <property type="match status" value="1"/>
</dbReference>
<name>C0Z463_STRVN</name>
<dbReference type="SUPFAM" id="SSF46785">
    <property type="entry name" value="Winged helix' DNA-binding domain"/>
    <property type="match status" value="1"/>
</dbReference>
<evidence type="ECO:0000259" key="5">
    <source>
        <dbReference type="PROSITE" id="PS51118"/>
    </source>
</evidence>